<gene>
    <name evidence="1" type="ORF">LCGC14_1966360</name>
</gene>
<dbReference type="AlphaFoldDB" id="A0A0F9HRK3"/>
<name>A0A0F9HRK3_9ZZZZ</name>
<protein>
    <submittedName>
        <fullName evidence="1">Uncharacterized protein</fullName>
    </submittedName>
</protein>
<evidence type="ECO:0000313" key="1">
    <source>
        <dbReference type="EMBL" id="KKL84275.1"/>
    </source>
</evidence>
<comment type="caution">
    <text evidence="1">The sequence shown here is derived from an EMBL/GenBank/DDBJ whole genome shotgun (WGS) entry which is preliminary data.</text>
</comment>
<dbReference type="EMBL" id="LAZR01021746">
    <property type="protein sequence ID" value="KKL84275.1"/>
    <property type="molecule type" value="Genomic_DNA"/>
</dbReference>
<organism evidence="1">
    <name type="scientific">marine sediment metagenome</name>
    <dbReference type="NCBI Taxonomy" id="412755"/>
    <lineage>
        <taxon>unclassified sequences</taxon>
        <taxon>metagenomes</taxon>
        <taxon>ecological metagenomes</taxon>
    </lineage>
</organism>
<reference evidence="1" key="1">
    <citation type="journal article" date="2015" name="Nature">
        <title>Complex archaea that bridge the gap between prokaryotes and eukaryotes.</title>
        <authorList>
            <person name="Spang A."/>
            <person name="Saw J.H."/>
            <person name="Jorgensen S.L."/>
            <person name="Zaremba-Niedzwiedzka K."/>
            <person name="Martijn J."/>
            <person name="Lind A.E."/>
            <person name="van Eijk R."/>
            <person name="Schleper C."/>
            <person name="Guy L."/>
            <person name="Ettema T.J."/>
        </authorList>
    </citation>
    <scope>NUCLEOTIDE SEQUENCE</scope>
</reference>
<sequence>MKRLALFLFLMGCASTPEELNNKAMACMRSLVQDPETKVMRTRNAEELDRDCGKLFEARNKKLERAMIREQGIPKCPSTHISICDGFSCGRPPRRESDLRDYSCISRTDFRRMIRVH</sequence>
<accession>A0A0F9HRK3</accession>
<proteinExistence type="predicted"/>